<accession>A0A8S9XPN0</accession>
<gene>
    <name evidence="2" type="ORF">GE061_013355</name>
</gene>
<protein>
    <submittedName>
        <fullName evidence="2">Uncharacterized protein</fullName>
    </submittedName>
</protein>
<sequence length="116" mass="12743">MHIRTAGCESTRLGVQPPESTVSVAHLSKTRSHGHAAFGQKYGFACDETAAGLRRLGPLEGARRPSVRREAGSHGWRLHVVSSVPNLLSTLPVARKPPFYSARGFLLEPHRHSWQN</sequence>
<dbReference type="EMBL" id="WIXP02000005">
    <property type="protein sequence ID" value="KAF6210251.1"/>
    <property type="molecule type" value="Genomic_DNA"/>
</dbReference>
<dbReference type="Proteomes" id="UP000466442">
    <property type="component" value="Linkage Group LG5"/>
</dbReference>
<name>A0A8S9XPN0_APOLU</name>
<proteinExistence type="predicted"/>
<keyword evidence="3" id="KW-1185">Reference proteome</keyword>
<evidence type="ECO:0000256" key="1">
    <source>
        <dbReference type="SAM" id="MobiDB-lite"/>
    </source>
</evidence>
<evidence type="ECO:0000313" key="3">
    <source>
        <dbReference type="Proteomes" id="UP000466442"/>
    </source>
</evidence>
<reference evidence="2" key="1">
    <citation type="journal article" date="2021" name="Mol. Ecol. Resour.">
        <title>Apolygus lucorum genome provides insights into omnivorousness and mesophyll feeding.</title>
        <authorList>
            <person name="Liu Y."/>
            <person name="Liu H."/>
            <person name="Wang H."/>
            <person name="Huang T."/>
            <person name="Liu B."/>
            <person name="Yang B."/>
            <person name="Yin L."/>
            <person name="Li B."/>
            <person name="Zhang Y."/>
            <person name="Zhang S."/>
            <person name="Jiang F."/>
            <person name="Zhang X."/>
            <person name="Ren Y."/>
            <person name="Wang B."/>
            <person name="Wang S."/>
            <person name="Lu Y."/>
            <person name="Wu K."/>
            <person name="Fan W."/>
            <person name="Wang G."/>
        </authorList>
    </citation>
    <scope>NUCLEOTIDE SEQUENCE</scope>
    <source>
        <strain evidence="2">12Hb</strain>
    </source>
</reference>
<feature type="region of interest" description="Disordered" evidence="1">
    <location>
        <begin position="1"/>
        <end position="28"/>
    </location>
</feature>
<organism evidence="2 3">
    <name type="scientific">Apolygus lucorum</name>
    <name type="common">Small green plant bug</name>
    <name type="synonym">Lygocoris lucorum</name>
    <dbReference type="NCBI Taxonomy" id="248454"/>
    <lineage>
        <taxon>Eukaryota</taxon>
        <taxon>Metazoa</taxon>
        <taxon>Ecdysozoa</taxon>
        <taxon>Arthropoda</taxon>
        <taxon>Hexapoda</taxon>
        <taxon>Insecta</taxon>
        <taxon>Pterygota</taxon>
        <taxon>Neoptera</taxon>
        <taxon>Paraneoptera</taxon>
        <taxon>Hemiptera</taxon>
        <taxon>Heteroptera</taxon>
        <taxon>Panheteroptera</taxon>
        <taxon>Cimicomorpha</taxon>
        <taxon>Miridae</taxon>
        <taxon>Mirini</taxon>
        <taxon>Apolygus</taxon>
    </lineage>
</organism>
<comment type="caution">
    <text evidence="2">The sequence shown here is derived from an EMBL/GenBank/DDBJ whole genome shotgun (WGS) entry which is preliminary data.</text>
</comment>
<evidence type="ECO:0000313" key="2">
    <source>
        <dbReference type="EMBL" id="KAF6210251.1"/>
    </source>
</evidence>
<dbReference type="AlphaFoldDB" id="A0A8S9XPN0"/>